<dbReference type="GO" id="GO:0009187">
    <property type="term" value="P:cyclic nucleotide metabolic process"/>
    <property type="evidence" value="ECO:0007669"/>
    <property type="project" value="TreeGrafter"/>
</dbReference>
<evidence type="ECO:0000313" key="2">
    <source>
        <dbReference type="EMBL" id="KAG7531980.1"/>
    </source>
</evidence>
<dbReference type="GO" id="GO:0004113">
    <property type="term" value="F:2',3'-cyclic-nucleotide 3'-phosphodiesterase activity"/>
    <property type="evidence" value="ECO:0007669"/>
    <property type="project" value="TreeGrafter"/>
</dbReference>
<keyword evidence="3" id="KW-1185">Reference proteome</keyword>
<dbReference type="PANTHER" id="PTHR28141">
    <property type="entry name" value="2',3'-CYCLIC-NUCLEOTIDE 3'-PHOSPHODIESTERASE"/>
    <property type="match status" value="1"/>
</dbReference>
<dbReference type="PANTHER" id="PTHR28141:SF1">
    <property type="entry name" value="2',3'-CYCLIC-NUCLEOTIDE 3'-PHOSPHODIESTERASE"/>
    <property type="match status" value="1"/>
</dbReference>
<dbReference type="Gene3D" id="3.90.1140.10">
    <property type="entry name" value="Cyclic phosphodiesterase"/>
    <property type="match status" value="1"/>
</dbReference>
<organism evidence="2 3">
    <name type="scientific">Filobasidium floriforme</name>
    <dbReference type="NCBI Taxonomy" id="5210"/>
    <lineage>
        <taxon>Eukaryota</taxon>
        <taxon>Fungi</taxon>
        <taxon>Dikarya</taxon>
        <taxon>Basidiomycota</taxon>
        <taxon>Agaricomycotina</taxon>
        <taxon>Tremellomycetes</taxon>
        <taxon>Filobasidiales</taxon>
        <taxon>Filobasidiaceae</taxon>
        <taxon>Filobasidium</taxon>
    </lineage>
</organism>
<dbReference type="Pfam" id="PF07823">
    <property type="entry name" value="CPDase"/>
    <property type="match status" value="1"/>
</dbReference>
<dbReference type="InterPro" id="IPR009097">
    <property type="entry name" value="Cyclic_Pdiesterase"/>
</dbReference>
<sequence>MPSPTDHERLSVQIKKLADRSPADDPSPVFDPHVTFLSGLSLETDVEVLKRYVKRGLKAWWNESEGSFGDGQGKSGSSQLNSYLNLNLDLEKPINGGSFYTAMIYPVAQEPTKPSSSDEHQPHTPSPSTPFDRLLTGRTTLQNLLSRYYPPQPEGYEPKPYFPHLSLQYSSLPKSDLEPITRQFIVEEERESTLASKVELDRCALVRLDGEVREWEVVAVYELDGEEIQYE</sequence>
<evidence type="ECO:0000256" key="1">
    <source>
        <dbReference type="SAM" id="MobiDB-lite"/>
    </source>
</evidence>
<dbReference type="EMBL" id="JABELV010000078">
    <property type="protein sequence ID" value="KAG7531980.1"/>
    <property type="molecule type" value="Genomic_DNA"/>
</dbReference>
<protein>
    <recommendedName>
        <fullName evidence="4">2',3'-cyclic-nucleotide 3'-phosphodiesterase</fullName>
    </recommendedName>
</protein>
<dbReference type="AlphaFoldDB" id="A0A8K0NMS0"/>
<feature type="region of interest" description="Disordered" evidence="1">
    <location>
        <begin position="110"/>
        <end position="134"/>
    </location>
</feature>
<dbReference type="Proteomes" id="UP000812966">
    <property type="component" value="Unassembled WGS sequence"/>
</dbReference>
<proteinExistence type="predicted"/>
<gene>
    <name evidence="2" type="ORF">FFLO_03987</name>
</gene>
<name>A0A8K0NMS0_9TREE</name>
<reference evidence="2" key="1">
    <citation type="submission" date="2020-04" db="EMBL/GenBank/DDBJ databases">
        <title>Analysis of mating type loci in Filobasidium floriforme.</title>
        <authorList>
            <person name="Nowrousian M."/>
        </authorList>
    </citation>
    <scope>NUCLEOTIDE SEQUENCE</scope>
    <source>
        <strain evidence="2">CBS 6242</strain>
    </source>
</reference>
<dbReference type="InterPro" id="IPR012386">
    <property type="entry name" value="Cyclic-nucl_3Pdiesterase"/>
</dbReference>
<evidence type="ECO:0000313" key="3">
    <source>
        <dbReference type="Proteomes" id="UP000812966"/>
    </source>
</evidence>
<comment type="caution">
    <text evidence="2">The sequence shown here is derived from an EMBL/GenBank/DDBJ whole genome shotgun (WGS) entry which is preliminary data.</text>
</comment>
<dbReference type="SUPFAM" id="SSF55144">
    <property type="entry name" value="LigT-like"/>
    <property type="match status" value="1"/>
</dbReference>
<accession>A0A8K0NMS0</accession>
<evidence type="ECO:0008006" key="4">
    <source>
        <dbReference type="Google" id="ProtNLM"/>
    </source>
</evidence>